<keyword evidence="1" id="KW-0479">Metal-binding</keyword>
<dbReference type="GO" id="GO:0016984">
    <property type="term" value="F:ribulose-bisphosphate carboxylase activity"/>
    <property type="evidence" value="ECO:0007669"/>
    <property type="project" value="InterPro"/>
</dbReference>
<accession>A0A0F9M837</accession>
<dbReference type="SFLD" id="SFLDS00014">
    <property type="entry name" value="RuBisCO"/>
    <property type="match status" value="1"/>
</dbReference>
<dbReference type="GO" id="GO:0015977">
    <property type="term" value="P:carbon fixation"/>
    <property type="evidence" value="ECO:0007669"/>
    <property type="project" value="InterPro"/>
</dbReference>
<dbReference type="InterPro" id="IPR000685">
    <property type="entry name" value="RuBisCO_lsu_C"/>
</dbReference>
<evidence type="ECO:0000259" key="5">
    <source>
        <dbReference type="Pfam" id="PF00016"/>
    </source>
</evidence>
<dbReference type="NCBIfam" id="TIGR03326">
    <property type="entry name" value="rubisco_III"/>
    <property type="match status" value="1"/>
</dbReference>
<dbReference type="InterPro" id="IPR017712">
    <property type="entry name" value="RuBisCO_III"/>
</dbReference>
<protein>
    <recommendedName>
        <fullName evidence="8">Ribulose bisphosphate carboxylase large subunit C-terminal domain-containing protein</fullName>
    </recommendedName>
</protein>
<keyword evidence="3" id="KW-0560">Oxidoreductase</keyword>
<dbReference type="InterPro" id="IPR017443">
    <property type="entry name" value="RuBisCO_lsu_fd_N"/>
</dbReference>
<dbReference type="AlphaFoldDB" id="A0A0F9M837"/>
<comment type="caution">
    <text evidence="7">The sequence shown here is derived from an EMBL/GenBank/DDBJ whole genome shotgun (WGS) entry which is preliminary data.</text>
</comment>
<evidence type="ECO:0000256" key="3">
    <source>
        <dbReference type="ARBA" id="ARBA00023002"/>
    </source>
</evidence>
<reference evidence="7" key="1">
    <citation type="journal article" date="2015" name="Nature">
        <title>Complex archaea that bridge the gap between prokaryotes and eukaryotes.</title>
        <authorList>
            <person name="Spang A."/>
            <person name="Saw J.H."/>
            <person name="Jorgensen S.L."/>
            <person name="Zaremba-Niedzwiedzka K."/>
            <person name="Martijn J."/>
            <person name="Lind A.E."/>
            <person name="van Eijk R."/>
            <person name="Schleper C."/>
            <person name="Guy L."/>
            <person name="Ettema T.J."/>
        </authorList>
    </citation>
    <scope>NUCLEOTIDE SEQUENCE</scope>
</reference>
<evidence type="ECO:0000259" key="6">
    <source>
        <dbReference type="Pfam" id="PF02788"/>
    </source>
</evidence>
<dbReference type="HAMAP" id="MF_01133">
    <property type="entry name" value="RuBisCO_L_type3"/>
    <property type="match status" value="1"/>
</dbReference>
<dbReference type="Gene3D" id="3.30.70.150">
    <property type="entry name" value="RuBisCO large subunit, N-terminal domain"/>
    <property type="match status" value="1"/>
</dbReference>
<dbReference type="PANTHER" id="PTHR42704:SF17">
    <property type="entry name" value="RIBULOSE BISPHOSPHATE CARBOXYLASE LARGE CHAIN"/>
    <property type="match status" value="1"/>
</dbReference>
<dbReference type="NCBIfam" id="NF003252">
    <property type="entry name" value="PRK04208.1"/>
    <property type="match status" value="1"/>
</dbReference>
<dbReference type="SUPFAM" id="SSF51649">
    <property type="entry name" value="RuBisCo, C-terminal domain"/>
    <property type="match status" value="1"/>
</dbReference>
<dbReference type="Pfam" id="PF00016">
    <property type="entry name" value="RuBisCO_large"/>
    <property type="match status" value="1"/>
</dbReference>
<keyword evidence="2" id="KW-0460">Magnesium</keyword>
<evidence type="ECO:0000256" key="4">
    <source>
        <dbReference type="ARBA" id="ARBA00023239"/>
    </source>
</evidence>
<dbReference type="SUPFAM" id="SSF54966">
    <property type="entry name" value="RuBisCO, large subunit, small (N-terminal) domain"/>
    <property type="match status" value="1"/>
</dbReference>
<evidence type="ECO:0000313" key="7">
    <source>
        <dbReference type="EMBL" id="KKM95521.1"/>
    </source>
</evidence>
<evidence type="ECO:0000256" key="1">
    <source>
        <dbReference type="ARBA" id="ARBA00022723"/>
    </source>
</evidence>
<dbReference type="EMBL" id="LAZR01005998">
    <property type="protein sequence ID" value="KKM95521.1"/>
    <property type="molecule type" value="Genomic_DNA"/>
</dbReference>
<dbReference type="InterPro" id="IPR036422">
    <property type="entry name" value="RuBisCO_lsu_N_sf"/>
</dbReference>
<dbReference type="PANTHER" id="PTHR42704">
    <property type="entry name" value="RIBULOSE BISPHOSPHATE CARBOXYLASE"/>
    <property type="match status" value="1"/>
</dbReference>
<evidence type="ECO:0000256" key="2">
    <source>
        <dbReference type="ARBA" id="ARBA00022842"/>
    </source>
</evidence>
<dbReference type="SFLD" id="SFLDG00301">
    <property type="entry name" value="RuBisCO-like_proteins"/>
    <property type="match status" value="1"/>
</dbReference>
<dbReference type="InterPro" id="IPR033966">
    <property type="entry name" value="RuBisCO"/>
</dbReference>
<gene>
    <name evidence="7" type="ORF">LCGC14_1187370</name>
</gene>
<dbReference type="InterPro" id="IPR036376">
    <property type="entry name" value="RuBisCO_lsu_C_sf"/>
</dbReference>
<feature type="domain" description="Ribulose bisphosphate carboxylase large subunit C-terminal" evidence="5">
    <location>
        <begin position="131"/>
        <end position="423"/>
    </location>
</feature>
<sequence>MIHYVNLDYVPDENDLIVMYYVEKAPDCRDLEQACEEIAKESSIGTWTEIATLSADIADRLKPSAFYIDHENNIVKIAYNKELFEAENIPQILSAIAGNIYGMKVLKYLRLLDISFPKDIVKKYKGPKFGIKGIRNLTKINNRPLLGTIVKPKVGLNEIDHAKVCGEAWMGGLDLVKDDENLTNMIFNKFEKRIIETLKIRDKVENATGERKFYMPNITAPLSIMKDRADFVLGNGGEYVMIDVLTVGFSALQEIRNYLDNEKVIIHAHRAMHAALTRNKKHGMSMISIAKLMRLIGMDQLHSGTIVGKMQGDRQEVLETNKVITKSKIVGNNLTLLDQNWENIKPILPVASGGLSPLQIPELIENLGKDIVLQFGGGCHGHPDGTLAGAQAIRQAVNAVLENIELKEYAKTHRELARAIDKWG</sequence>
<organism evidence="7">
    <name type="scientific">marine sediment metagenome</name>
    <dbReference type="NCBI Taxonomy" id="412755"/>
    <lineage>
        <taxon>unclassified sequences</taxon>
        <taxon>metagenomes</taxon>
        <taxon>ecological metagenomes</taxon>
    </lineage>
</organism>
<dbReference type="Gene3D" id="3.20.20.110">
    <property type="entry name" value="Ribulose bisphosphate carboxylase, large subunit, C-terminal domain"/>
    <property type="match status" value="1"/>
</dbReference>
<dbReference type="GO" id="GO:0000287">
    <property type="term" value="F:magnesium ion binding"/>
    <property type="evidence" value="ECO:0007669"/>
    <property type="project" value="InterPro"/>
</dbReference>
<keyword evidence="4" id="KW-0456">Lyase</keyword>
<evidence type="ECO:0008006" key="8">
    <source>
        <dbReference type="Google" id="ProtNLM"/>
    </source>
</evidence>
<dbReference type="Pfam" id="PF02788">
    <property type="entry name" value="RuBisCO_large_N"/>
    <property type="match status" value="1"/>
</dbReference>
<dbReference type="GO" id="GO:0016491">
    <property type="term" value="F:oxidoreductase activity"/>
    <property type="evidence" value="ECO:0007669"/>
    <property type="project" value="UniProtKB-KW"/>
</dbReference>
<proteinExistence type="inferred from homology"/>
<feature type="domain" description="Ribulose bisphosphate carboxylase large subunit ferrodoxin-like N-terminal" evidence="6">
    <location>
        <begin position="4"/>
        <end position="119"/>
    </location>
</feature>
<name>A0A0F9M837_9ZZZZ</name>